<protein>
    <submittedName>
        <fullName evidence="1">Uncharacterized protein</fullName>
    </submittedName>
</protein>
<organism evidence="1 2">
    <name type="scientific">Halomicrobium mukohataei (strain ATCC 700874 / DSM 12286 / JCM 9738 / NCIMB 13541)</name>
    <name type="common">Haloarcula mukohataei</name>
    <dbReference type="NCBI Taxonomy" id="485914"/>
    <lineage>
        <taxon>Archaea</taxon>
        <taxon>Methanobacteriati</taxon>
        <taxon>Methanobacteriota</taxon>
        <taxon>Stenosarchaea group</taxon>
        <taxon>Halobacteria</taxon>
        <taxon>Halobacteriales</taxon>
        <taxon>Haloarculaceae</taxon>
        <taxon>Halomicrobium</taxon>
    </lineage>
</organism>
<reference evidence="1 2" key="1">
    <citation type="journal article" date="2009" name="Stand. Genomic Sci.">
        <title>Complete genome sequence of Halomicrobium mukohataei type strain (arg-2).</title>
        <authorList>
            <person name="Tindall B.J."/>
            <person name="Schneider S."/>
            <person name="Lapidus A."/>
            <person name="Copeland A."/>
            <person name="Glavina Del Rio T."/>
            <person name="Nolan M."/>
            <person name="Lucas S."/>
            <person name="Chen F."/>
            <person name="Tice H."/>
            <person name="Cheng J.F."/>
            <person name="Saunders E."/>
            <person name="Bruce D."/>
            <person name="Goodwin L."/>
            <person name="Pitluck S."/>
            <person name="Mikhailova N."/>
            <person name="Pati A."/>
            <person name="Ivanova N."/>
            <person name="Mavrommatis K."/>
            <person name="Chen A."/>
            <person name="Palaniappan K."/>
            <person name="Chain P."/>
            <person name="Land M."/>
            <person name="Hauser L."/>
            <person name="Chang Y.J."/>
            <person name="Jeffries C.D."/>
            <person name="Brettin T."/>
            <person name="Han C."/>
            <person name="Rohde M."/>
            <person name="Goker M."/>
            <person name="Bristow J."/>
            <person name="Eisen J.A."/>
            <person name="Markowitz V."/>
            <person name="Hugenholtz P."/>
            <person name="Klenk H.P."/>
            <person name="Kyrpides N.C."/>
            <person name="Detter J.C."/>
        </authorList>
    </citation>
    <scope>NUCLEOTIDE SEQUENCE [LARGE SCALE GENOMIC DNA]</scope>
    <source>
        <strain evidence="2">ATCC 700874 / DSM 12286 / JCM 9738 / NCIMB 13541</strain>
    </source>
</reference>
<keyword evidence="2" id="KW-1185">Reference proteome</keyword>
<dbReference type="Proteomes" id="UP000001746">
    <property type="component" value="Chromosome"/>
</dbReference>
<evidence type="ECO:0000313" key="1">
    <source>
        <dbReference type="EMBL" id="ACV47409.1"/>
    </source>
</evidence>
<sequence>MMLWWGGDGEWAQHRCGVVDWNVHVLMPHMVV</sequence>
<dbReference type="AlphaFoldDB" id="C7P2T7"/>
<name>C7P2T7_HALMD</name>
<accession>C7P2T7</accession>
<dbReference type="KEGG" id="hmu:Hmuk_1288"/>
<dbReference type="EMBL" id="CP001688">
    <property type="protein sequence ID" value="ACV47409.1"/>
    <property type="molecule type" value="Genomic_DNA"/>
</dbReference>
<proteinExistence type="predicted"/>
<dbReference type="HOGENOM" id="CLU_3387430_0_0_2"/>
<evidence type="ECO:0000313" key="2">
    <source>
        <dbReference type="Proteomes" id="UP000001746"/>
    </source>
</evidence>
<gene>
    <name evidence="1" type="ordered locus">Hmuk_1288</name>
</gene>